<evidence type="ECO:0000313" key="1">
    <source>
        <dbReference type="EMBL" id="EKD25650.1"/>
    </source>
</evidence>
<organism evidence="1">
    <name type="scientific">uncultured bacterium</name>
    <name type="common">gcode 4</name>
    <dbReference type="NCBI Taxonomy" id="1234023"/>
    <lineage>
        <taxon>Bacteria</taxon>
        <taxon>environmental samples</taxon>
    </lineage>
</organism>
<name>K1X615_9BACT</name>
<reference evidence="1" key="1">
    <citation type="journal article" date="2012" name="Science">
        <title>Fermentation, hydrogen, and sulfur metabolism in multiple uncultivated bacterial phyla.</title>
        <authorList>
            <person name="Wrighton K.C."/>
            <person name="Thomas B.C."/>
            <person name="Sharon I."/>
            <person name="Miller C.S."/>
            <person name="Castelle C.J."/>
            <person name="VerBerkmoes N.C."/>
            <person name="Wilkins M.J."/>
            <person name="Hettich R.L."/>
            <person name="Lipton M.S."/>
            <person name="Williams K.H."/>
            <person name="Long P.E."/>
            <person name="Banfield J.F."/>
        </authorList>
    </citation>
    <scope>NUCLEOTIDE SEQUENCE [LARGE SCALE GENOMIC DNA]</scope>
</reference>
<dbReference type="EMBL" id="AMFJ01036016">
    <property type="protein sequence ID" value="EKD25650.1"/>
    <property type="molecule type" value="Genomic_DNA"/>
</dbReference>
<sequence>MNTQNHFIGNKNNVPRKKEMNIRIHFIGGNNDFPRKKKKKIKNALENEVKKQIRECMETIYKEKKAIQDLKKIPVLPSEQSRYLGKERFIYSEAEITREDLNVHFPNKIVKYTNYFLGKLQINTKDILFLINVGNLFFTDKQHYIWPSSNVIKMMYVTIN</sequence>
<protein>
    <submittedName>
        <fullName evidence="1">Uncharacterized protein</fullName>
    </submittedName>
</protein>
<accession>K1X615</accession>
<dbReference type="AlphaFoldDB" id="K1X615"/>
<comment type="caution">
    <text evidence="1">The sequence shown here is derived from an EMBL/GenBank/DDBJ whole genome shotgun (WGS) entry which is preliminary data.</text>
</comment>
<proteinExistence type="predicted"/>
<gene>
    <name evidence="1" type="ORF">ACD_80C00009G0010</name>
</gene>